<name>A0ABY9RXU0_9ACTN</name>
<keyword evidence="3" id="KW-1185">Reference proteome</keyword>
<dbReference type="Proteomes" id="UP001250858">
    <property type="component" value="Chromosome"/>
</dbReference>
<accession>A0ABY9RXU0</accession>
<proteinExistence type="predicted"/>
<feature type="compositionally biased region" description="Low complexity" evidence="1">
    <location>
        <begin position="1"/>
        <end position="20"/>
    </location>
</feature>
<sequence>MGTLNKPETGPTKPETGPTKPDARPKKPEARSTPLDGLSTEQMLAMLKPIQHERASLLAAKLTDAAGKIGEIADVLQRRAGANLQWSGAGFESFIEWSSATAKSTRQLSEYAKEAGKGLANAANAMATARSGVDEIATTSAAAKTDYETAQKTLNSARHDPAPARTRSGTPRTR</sequence>
<gene>
    <name evidence="2" type="ORF">RGF97_20885</name>
</gene>
<dbReference type="RefSeq" id="WP_309549136.1">
    <property type="nucleotide sequence ID" value="NZ_CP133762.1"/>
</dbReference>
<evidence type="ECO:0000313" key="3">
    <source>
        <dbReference type="Proteomes" id="UP001250858"/>
    </source>
</evidence>
<feature type="compositionally biased region" description="Basic and acidic residues" evidence="1">
    <location>
        <begin position="21"/>
        <end position="30"/>
    </location>
</feature>
<protein>
    <submittedName>
        <fullName evidence="2">Uncharacterized protein</fullName>
    </submittedName>
</protein>
<evidence type="ECO:0000256" key="1">
    <source>
        <dbReference type="SAM" id="MobiDB-lite"/>
    </source>
</evidence>
<evidence type="ECO:0000313" key="2">
    <source>
        <dbReference type="EMBL" id="WMX46787.1"/>
    </source>
</evidence>
<feature type="region of interest" description="Disordered" evidence="1">
    <location>
        <begin position="1"/>
        <end position="41"/>
    </location>
</feature>
<dbReference type="EMBL" id="CP133762">
    <property type="protein sequence ID" value="WMX46787.1"/>
    <property type="molecule type" value="Genomic_DNA"/>
</dbReference>
<feature type="region of interest" description="Disordered" evidence="1">
    <location>
        <begin position="151"/>
        <end position="174"/>
    </location>
</feature>
<reference evidence="2 3" key="1">
    <citation type="submission" date="2023-09" db="EMBL/GenBank/DDBJ databases">
        <title>Complete genome of Streptomyces roseicoloratus T14.</title>
        <authorList>
            <person name="Bashizi T."/>
            <person name="Kim M.-J."/>
            <person name="Lee G."/>
            <person name="Tagele S.B."/>
            <person name="Shin J.-H."/>
        </authorList>
    </citation>
    <scope>NUCLEOTIDE SEQUENCE [LARGE SCALE GENOMIC DNA]</scope>
    <source>
        <strain evidence="2 3">T14</strain>
    </source>
</reference>
<organism evidence="2 3">
    <name type="scientific">Streptomyces roseicoloratus</name>
    <dbReference type="NCBI Taxonomy" id="2508722"/>
    <lineage>
        <taxon>Bacteria</taxon>
        <taxon>Bacillati</taxon>
        <taxon>Actinomycetota</taxon>
        <taxon>Actinomycetes</taxon>
        <taxon>Kitasatosporales</taxon>
        <taxon>Streptomycetaceae</taxon>
        <taxon>Streptomyces</taxon>
    </lineage>
</organism>